<dbReference type="NCBIfam" id="TIGR00347">
    <property type="entry name" value="bioD"/>
    <property type="match status" value="1"/>
</dbReference>
<dbReference type="EMBL" id="JAVDYB010000001">
    <property type="protein sequence ID" value="MDR7273584.1"/>
    <property type="molecule type" value="Genomic_DNA"/>
</dbReference>
<comment type="cofactor">
    <cofactor evidence="1">
        <name>Mg(2+)</name>
        <dbReference type="ChEBI" id="CHEBI:18420"/>
    </cofactor>
</comment>
<dbReference type="GO" id="GO:0004141">
    <property type="term" value="F:dethiobiotin synthase activity"/>
    <property type="evidence" value="ECO:0007669"/>
    <property type="project" value="UniProtKB-UniRule"/>
</dbReference>
<proteinExistence type="inferred from homology"/>
<reference evidence="3" key="1">
    <citation type="submission" date="2023-07" db="EMBL/GenBank/DDBJ databases">
        <title>Sequencing the genomes of 1000 actinobacteria strains.</title>
        <authorList>
            <person name="Klenk H.-P."/>
        </authorList>
    </citation>
    <scope>NUCLEOTIDE SEQUENCE</scope>
    <source>
        <strain evidence="3">DSM 44707</strain>
    </source>
</reference>
<evidence type="ECO:0000256" key="2">
    <source>
        <dbReference type="SAM" id="MobiDB-lite"/>
    </source>
</evidence>
<dbReference type="InterPro" id="IPR004472">
    <property type="entry name" value="DTB_synth_BioD"/>
</dbReference>
<dbReference type="Gene3D" id="3.40.50.300">
    <property type="entry name" value="P-loop containing nucleotide triphosphate hydrolases"/>
    <property type="match status" value="1"/>
</dbReference>
<feature type="binding site" evidence="1">
    <location>
        <begin position="215"/>
        <end position="218"/>
    </location>
    <ligand>
        <name>ATP</name>
        <dbReference type="ChEBI" id="CHEBI:30616"/>
    </ligand>
</feature>
<comment type="catalytic activity">
    <reaction evidence="1">
        <text>(7R,8S)-7,8-diammoniononanoate + CO2 + ATP = (4R,5S)-dethiobiotin + ADP + phosphate + 3 H(+)</text>
        <dbReference type="Rhea" id="RHEA:15805"/>
        <dbReference type="ChEBI" id="CHEBI:15378"/>
        <dbReference type="ChEBI" id="CHEBI:16526"/>
        <dbReference type="ChEBI" id="CHEBI:30616"/>
        <dbReference type="ChEBI" id="CHEBI:43474"/>
        <dbReference type="ChEBI" id="CHEBI:149469"/>
        <dbReference type="ChEBI" id="CHEBI:149473"/>
        <dbReference type="ChEBI" id="CHEBI:456216"/>
        <dbReference type="EC" id="6.3.3.3"/>
    </reaction>
</comment>
<comment type="subunit">
    <text evidence="1">Homodimer.</text>
</comment>
<keyword evidence="1" id="KW-0547">Nucleotide-binding</keyword>
<dbReference type="PANTHER" id="PTHR43210">
    <property type="entry name" value="DETHIOBIOTIN SYNTHETASE"/>
    <property type="match status" value="1"/>
</dbReference>
<feature type="binding site" evidence="1">
    <location>
        <begin position="305"/>
        <end position="307"/>
    </location>
    <ligand>
        <name>ATP</name>
        <dbReference type="ChEBI" id="CHEBI:30616"/>
    </ligand>
</feature>
<dbReference type="HAMAP" id="MF_00336">
    <property type="entry name" value="BioD"/>
    <property type="match status" value="1"/>
</dbReference>
<keyword evidence="4" id="KW-1185">Reference proteome</keyword>
<dbReference type="Pfam" id="PF13500">
    <property type="entry name" value="AAA_26"/>
    <property type="match status" value="1"/>
</dbReference>
<evidence type="ECO:0000313" key="4">
    <source>
        <dbReference type="Proteomes" id="UP001183643"/>
    </source>
</evidence>
<gene>
    <name evidence="1" type="primary">bioD</name>
    <name evidence="3" type="ORF">J2S41_000362</name>
</gene>
<comment type="pathway">
    <text evidence="1">Cofactor biosynthesis; biotin biosynthesis; biotin from 7,8-diaminononanoate: step 1/2.</text>
</comment>
<dbReference type="GO" id="GO:0009102">
    <property type="term" value="P:biotin biosynthetic process"/>
    <property type="evidence" value="ECO:0007669"/>
    <property type="project" value="UniProtKB-UniRule"/>
</dbReference>
<feature type="active site" evidence="1">
    <location>
        <position position="143"/>
    </location>
</feature>
<comment type="caution">
    <text evidence="3">The sequence shown here is derived from an EMBL/GenBank/DDBJ whole genome shotgun (WGS) entry which is preliminary data.</text>
</comment>
<dbReference type="AlphaFoldDB" id="A0AAE4C8B0"/>
<dbReference type="Proteomes" id="UP001183643">
    <property type="component" value="Unassembled WGS sequence"/>
</dbReference>
<keyword evidence="1" id="KW-0963">Cytoplasm</keyword>
<feature type="binding site" evidence="1">
    <location>
        <begin position="118"/>
        <end position="123"/>
    </location>
    <ligand>
        <name>ATP</name>
        <dbReference type="ChEBI" id="CHEBI:30616"/>
    </ligand>
</feature>
<evidence type="ECO:0000313" key="3">
    <source>
        <dbReference type="EMBL" id="MDR7273584.1"/>
    </source>
</evidence>
<dbReference type="GO" id="GO:0000287">
    <property type="term" value="F:magnesium ion binding"/>
    <property type="evidence" value="ECO:0007669"/>
    <property type="project" value="UniProtKB-UniRule"/>
</dbReference>
<dbReference type="SUPFAM" id="SSF52540">
    <property type="entry name" value="P-loop containing nucleoside triphosphate hydrolases"/>
    <property type="match status" value="1"/>
</dbReference>
<name>A0AAE4C8B0_9ACTN</name>
<dbReference type="EC" id="6.3.3.3" evidence="1"/>
<feature type="compositionally biased region" description="Low complexity" evidence="2">
    <location>
        <begin position="1"/>
        <end position="18"/>
    </location>
</feature>
<feature type="binding site" evidence="1">
    <location>
        <position position="156"/>
    </location>
    <ligand>
        <name>ATP</name>
        <dbReference type="ChEBI" id="CHEBI:30616"/>
    </ligand>
</feature>
<feature type="binding site" evidence="1">
    <location>
        <position position="215"/>
    </location>
    <ligand>
        <name>Mg(2+)</name>
        <dbReference type="ChEBI" id="CHEBI:18420"/>
    </ligand>
</feature>
<sequence length="342" mass="34448">MTTALPTPGTGAPAGSDATPRDLPATDDHMPAAASTGHDAGPRHPAMPSSDGDTVPNPGDGAADAAVESGAGEASVERDRPVAATAVSEPEPPAAPQSLPGEPGEWRGAVLVTGTDTGVGKTIATAAIAAAAQGAGLRVAVIKPGQTGTATGDPADAEVIARLAGPDTVRTLASFPDPLAPLAAARVAGLEPIELYSVVDEIRAEADKHDLVLIEGAGGLLVPMGLRPSGEPWTVADLAVTLDAKAVVVARAGLGTLNHTALTLEALDRRGVPARIVIGSWPAAPELVHWTNLTDLVPHLAGAIPDGAGAIDPGVFRRSASGWLTPTLYGVLDDWRTWAEEL</sequence>
<comment type="function">
    <text evidence="1">Catalyzes a mechanistically unusual reaction, the ATP-dependent insertion of CO2 between the N7 and N8 nitrogen atoms of 7,8-diaminopelargonic acid (DAPA, also called 7,8-diammoniononanoate) to form a ureido ring.</text>
</comment>
<organism evidence="3 4">
    <name type="scientific">Catenuloplanes atrovinosus</name>
    <dbReference type="NCBI Taxonomy" id="137266"/>
    <lineage>
        <taxon>Bacteria</taxon>
        <taxon>Bacillati</taxon>
        <taxon>Actinomycetota</taxon>
        <taxon>Actinomycetes</taxon>
        <taxon>Micromonosporales</taxon>
        <taxon>Micromonosporaceae</taxon>
        <taxon>Catenuloplanes</taxon>
    </lineage>
</organism>
<feature type="binding site" evidence="1">
    <location>
        <position position="156"/>
    </location>
    <ligand>
        <name>Mg(2+)</name>
        <dbReference type="ChEBI" id="CHEBI:18420"/>
    </ligand>
</feature>
<feature type="binding site" evidence="1">
    <location>
        <position position="147"/>
    </location>
    <ligand>
        <name>substrate</name>
    </ligand>
</feature>
<dbReference type="CDD" id="cd03109">
    <property type="entry name" value="DTBS"/>
    <property type="match status" value="1"/>
</dbReference>
<comment type="caution">
    <text evidence="1">Lacks conserved residue(s) required for the propagation of feature annotation.</text>
</comment>
<keyword evidence="1 3" id="KW-0436">Ligase</keyword>
<dbReference type="GO" id="GO:0005524">
    <property type="term" value="F:ATP binding"/>
    <property type="evidence" value="ECO:0007669"/>
    <property type="project" value="UniProtKB-UniRule"/>
</dbReference>
<accession>A0AAE4C8B0</accession>
<feature type="region of interest" description="Disordered" evidence="2">
    <location>
        <begin position="1"/>
        <end position="107"/>
    </location>
</feature>
<keyword evidence="1" id="KW-0460">Magnesium</keyword>
<keyword evidence="1" id="KW-0067">ATP-binding</keyword>
<keyword evidence="1" id="KW-0093">Biotin biosynthesis</keyword>
<keyword evidence="1" id="KW-0479">Metal-binding</keyword>
<dbReference type="InterPro" id="IPR027417">
    <property type="entry name" value="P-loop_NTPase"/>
</dbReference>
<protein>
    <recommendedName>
        <fullName evidence="1">ATP-dependent dethiobiotin synthetase BioD</fullName>
        <ecNumber evidence="1">6.3.3.3</ecNumber>
    </recommendedName>
    <alternativeName>
        <fullName evidence="1">DTB synthetase</fullName>
        <shortName evidence="1">DTBS</shortName>
    </alternativeName>
    <alternativeName>
        <fullName evidence="1">Dethiobiotin synthase</fullName>
    </alternativeName>
</protein>
<comment type="subcellular location">
    <subcellularLocation>
        <location evidence="1">Cytoplasm</location>
    </subcellularLocation>
</comment>
<evidence type="ECO:0000256" key="1">
    <source>
        <dbReference type="HAMAP-Rule" id="MF_00336"/>
    </source>
</evidence>
<feature type="binding site" evidence="1">
    <location>
        <position position="122"/>
    </location>
    <ligand>
        <name>Mg(2+)</name>
        <dbReference type="ChEBI" id="CHEBI:18420"/>
    </ligand>
</feature>
<dbReference type="GO" id="GO:0005829">
    <property type="term" value="C:cytosol"/>
    <property type="evidence" value="ECO:0007669"/>
    <property type="project" value="TreeGrafter"/>
</dbReference>
<dbReference type="PANTHER" id="PTHR43210:SF5">
    <property type="entry name" value="DETHIOBIOTIN SYNTHETASE"/>
    <property type="match status" value="1"/>
</dbReference>
<comment type="similarity">
    <text evidence="1">Belongs to the dethiobiotin synthetase family.</text>
</comment>